<dbReference type="Proteomes" id="UP001424741">
    <property type="component" value="Unassembled WGS sequence"/>
</dbReference>
<organism evidence="1 2">
    <name type="scientific">Rubritalea halochordaticola</name>
    <dbReference type="NCBI Taxonomy" id="714537"/>
    <lineage>
        <taxon>Bacteria</taxon>
        <taxon>Pseudomonadati</taxon>
        <taxon>Verrucomicrobiota</taxon>
        <taxon>Verrucomicrobiia</taxon>
        <taxon>Verrucomicrobiales</taxon>
        <taxon>Rubritaleaceae</taxon>
        <taxon>Rubritalea</taxon>
    </lineage>
</organism>
<name>A0ABP9V498_9BACT</name>
<gene>
    <name evidence="1" type="ORF">Rhal01_03694</name>
</gene>
<protein>
    <submittedName>
        <fullName evidence="1">Uncharacterized protein</fullName>
    </submittedName>
</protein>
<evidence type="ECO:0000313" key="1">
    <source>
        <dbReference type="EMBL" id="GAA5497498.1"/>
    </source>
</evidence>
<evidence type="ECO:0000313" key="2">
    <source>
        <dbReference type="Proteomes" id="UP001424741"/>
    </source>
</evidence>
<sequence length="30" mass="3627">MGMTFEDFAEQLKKCPNRFQKTAEIYKDEK</sequence>
<accession>A0ABP9V498</accession>
<comment type="caution">
    <text evidence="1">The sequence shown here is derived from an EMBL/GenBank/DDBJ whole genome shotgun (WGS) entry which is preliminary data.</text>
</comment>
<keyword evidence="2" id="KW-1185">Reference proteome</keyword>
<reference evidence="1 2" key="1">
    <citation type="submission" date="2024-02" db="EMBL/GenBank/DDBJ databases">
        <title>Rubritalea halochordaticola NBRC 107102.</title>
        <authorList>
            <person name="Ichikawa N."/>
            <person name="Katano-Makiyama Y."/>
            <person name="Hidaka K."/>
        </authorList>
    </citation>
    <scope>NUCLEOTIDE SEQUENCE [LARGE SCALE GENOMIC DNA]</scope>
    <source>
        <strain evidence="1 2">NBRC 107102</strain>
    </source>
</reference>
<dbReference type="EMBL" id="BAABRL010000016">
    <property type="protein sequence ID" value="GAA5497498.1"/>
    <property type="molecule type" value="Genomic_DNA"/>
</dbReference>
<proteinExistence type="predicted"/>